<reference evidence="6" key="4">
    <citation type="journal article" date="2018" name="Nat. Plants">
        <title>Whole-genome landscape of Medicago truncatula symbiotic genes.</title>
        <authorList>
            <person name="Pecrix Y."/>
            <person name="Staton S.E."/>
            <person name="Sallet E."/>
            <person name="Lelandais-Briere C."/>
            <person name="Moreau S."/>
            <person name="Carrere S."/>
            <person name="Blein T."/>
            <person name="Jardinaud M.F."/>
            <person name="Latrasse D."/>
            <person name="Zouine M."/>
            <person name="Zahm M."/>
            <person name="Kreplak J."/>
            <person name="Mayjonade B."/>
            <person name="Satge C."/>
            <person name="Perez M."/>
            <person name="Cauet S."/>
            <person name="Marande W."/>
            <person name="Chantry-Darmon C."/>
            <person name="Lopez-Roques C."/>
            <person name="Bouchez O."/>
            <person name="Berard A."/>
            <person name="Debelle F."/>
            <person name="Munos S."/>
            <person name="Bendahmane A."/>
            <person name="Berges H."/>
            <person name="Niebel A."/>
            <person name="Buitink J."/>
            <person name="Frugier F."/>
            <person name="Benhamed M."/>
            <person name="Crespi M."/>
            <person name="Gouzy J."/>
            <person name="Gamas P."/>
        </authorList>
    </citation>
    <scope>NUCLEOTIDE SEQUENCE [LARGE SCALE GENOMIC DNA]</scope>
    <source>
        <strain evidence="6">cv. Jemalong A17</strain>
    </source>
</reference>
<protein>
    <submittedName>
        <fullName evidence="2">Nodule Cysteine-Rich (NCR) secreted peptide</fullName>
    </submittedName>
    <submittedName>
        <fullName evidence="3">Putative Late nodulin</fullName>
    </submittedName>
</protein>
<sequence>MQRRTNMTQTLIFIYALFIVVSLFLVVTCETRIPCVSRNDCPKRPYPLFMKCIDNFCEIWKIGKE</sequence>
<dbReference type="ExpressionAtlas" id="A0A072VLX6">
    <property type="expression patterns" value="differential"/>
</dbReference>
<dbReference type="EnsemblPlants" id="KEH42636">
    <property type="protein sequence ID" value="KEH42636"/>
    <property type="gene ID" value="MTR_1g071890"/>
</dbReference>
<dbReference type="Proteomes" id="UP000002051">
    <property type="component" value="Unassembled WGS sequence"/>
</dbReference>
<reference evidence="2 5" key="1">
    <citation type="journal article" date="2011" name="Nature">
        <title>The Medicago genome provides insight into the evolution of rhizobial symbioses.</title>
        <authorList>
            <person name="Young N.D."/>
            <person name="Debelle F."/>
            <person name="Oldroyd G.E."/>
            <person name="Geurts R."/>
            <person name="Cannon S.B."/>
            <person name="Udvardi M.K."/>
            <person name="Benedito V.A."/>
            <person name="Mayer K.F."/>
            <person name="Gouzy J."/>
            <person name="Schoof H."/>
            <person name="Van de Peer Y."/>
            <person name="Proost S."/>
            <person name="Cook D.R."/>
            <person name="Meyers B.C."/>
            <person name="Spannagl M."/>
            <person name="Cheung F."/>
            <person name="De Mita S."/>
            <person name="Krishnakumar V."/>
            <person name="Gundlach H."/>
            <person name="Zhou S."/>
            <person name="Mudge J."/>
            <person name="Bharti A.K."/>
            <person name="Murray J.D."/>
            <person name="Naoumkina M.A."/>
            <person name="Rosen B."/>
            <person name="Silverstein K.A."/>
            <person name="Tang H."/>
            <person name="Rombauts S."/>
            <person name="Zhao P.X."/>
            <person name="Zhou P."/>
            <person name="Barbe V."/>
            <person name="Bardou P."/>
            <person name="Bechner M."/>
            <person name="Bellec A."/>
            <person name="Berger A."/>
            <person name="Berges H."/>
            <person name="Bidwell S."/>
            <person name="Bisseling T."/>
            <person name="Choisne N."/>
            <person name="Couloux A."/>
            <person name="Denny R."/>
            <person name="Deshpande S."/>
            <person name="Dai X."/>
            <person name="Doyle J.J."/>
            <person name="Dudez A.M."/>
            <person name="Farmer A.D."/>
            <person name="Fouteau S."/>
            <person name="Franken C."/>
            <person name="Gibelin C."/>
            <person name="Gish J."/>
            <person name="Goldstein S."/>
            <person name="Gonzalez A.J."/>
            <person name="Green P.J."/>
            <person name="Hallab A."/>
            <person name="Hartog M."/>
            <person name="Hua A."/>
            <person name="Humphray S.J."/>
            <person name="Jeong D.H."/>
            <person name="Jing Y."/>
            <person name="Jocker A."/>
            <person name="Kenton S.M."/>
            <person name="Kim D.J."/>
            <person name="Klee K."/>
            <person name="Lai H."/>
            <person name="Lang C."/>
            <person name="Lin S."/>
            <person name="Macmil S.L."/>
            <person name="Magdelenat G."/>
            <person name="Matthews L."/>
            <person name="McCorrison J."/>
            <person name="Monaghan E.L."/>
            <person name="Mun J.H."/>
            <person name="Najar F.Z."/>
            <person name="Nicholson C."/>
            <person name="Noirot C."/>
            <person name="O'Bleness M."/>
            <person name="Paule C.R."/>
            <person name="Poulain J."/>
            <person name="Prion F."/>
            <person name="Qin B."/>
            <person name="Qu C."/>
            <person name="Retzel E.F."/>
            <person name="Riddle C."/>
            <person name="Sallet E."/>
            <person name="Samain S."/>
            <person name="Samson N."/>
            <person name="Sanders I."/>
            <person name="Saurat O."/>
            <person name="Scarpelli C."/>
            <person name="Schiex T."/>
            <person name="Segurens B."/>
            <person name="Severin A.J."/>
            <person name="Sherrier D.J."/>
            <person name="Shi R."/>
            <person name="Sims S."/>
            <person name="Singer S.R."/>
            <person name="Sinharoy S."/>
            <person name="Sterck L."/>
            <person name="Viollet A."/>
            <person name="Wang B.B."/>
            <person name="Wang K."/>
            <person name="Wang M."/>
            <person name="Wang X."/>
            <person name="Warfsmann J."/>
            <person name="Weissenbach J."/>
            <person name="White D.D."/>
            <person name="White J.D."/>
            <person name="Wiley G.B."/>
            <person name="Wincker P."/>
            <person name="Xing Y."/>
            <person name="Yang L."/>
            <person name="Yao Z."/>
            <person name="Ying F."/>
            <person name="Zhai J."/>
            <person name="Zhou L."/>
            <person name="Zuber A."/>
            <person name="Denarie J."/>
            <person name="Dixon R.A."/>
            <person name="May G.D."/>
            <person name="Schwartz D.C."/>
            <person name="Rogers J."/>
            <person name="Quetier F."/>
            <person name="Town C.D."/>
            <person name="Roe B.A."/>
        </authorList>
    </citation>
    <scope>NUCLEOTIDE SEQUENCE [LARGE SCALE GENOMIC DNA]</scope>
    <source>
        <strain evidence="2">A17</strain>
        <strain evidence="4 5">cv. Jemalong A17</strain>
    </source>
</reference>
<dbReference type="AlphaFoldDB" id="A0A072VLX6"/>
<dbReference type="EMBL" id="PSQE01000001">
    <property type="protein sequence ID" value="RHN80173.1"/>
    <property type="molecule type" value="Genomic_DNA"/>
</dbReference>
<evidence type="ECO:0000313" key="5">
    <source>
        <dbReference type="Proteomes" id="UP000002051"/>
    </source>
</evidence>
<dbReference type="InterPro" id="IPR009810">
    <property type="entry name" value="Nodulin_late_dom"/>
</dbReference>
<dbReference type="GO" id="GO:0046872">
    <property type="term" value="F:metal ion binding"/>
    <property type="evidence" value="ECO:0007669"/>
    <property type="project" value="InterPro"/>
</dbReference>
<feature type="domain" description="Late nodulin" evidence="1">
    <location>
        <begin position="7"/>
        <end position="58"/>
    </location>
</feature>
<reference evidence="4" key="3">
    <citation type="submission" date="2015-04" db="UniProtKB">
        <authorList>
            <consortium name="EnsemblPlants"/>
        </authorList>
    </citation>
    <scope>IDENTIFICATION</scope>
    <source>
        <strain evidence="4">cv. Jemalong A17</strain>
    </source>
</reference>
<name>A0A072VLX6_MEDTR</name>
<dbReference type="HOGENOM" id="CLU_181053_6_0_1"/>
<evidence type="ECO:0000313" key="3">
    <source>
        <dbReference type="EMBL" id="RHN80173.1"/>
    </source>
</evidence>
<dbReference type="EMBL" id="CM001217">
    <property type="protein sequence ID" value="KEH42636.1"/>
    <property type="molecule type" value="Genomic_DNA"/>
</dbReference>
<evidence type="ECO:0000259" key="1">
    <source>
        <dbReference type="Pfam" id="PF07127"/>
    </source>
</evidence>
<evidence type="ECO:0000313" key="6">
    <source>
        <dbReference type="Proteomes" id="UP000265566"/>
    </source>
</evidence>
<evidence type="ECO:0000313" key="2">
    <source>
        <dbReference type="EMBL" id="KEH42636.1"/>
    </source>
</evidence>
<proteinExistence type="predicted"/>
<dbReference type="Proteomes" id="UP000265566">
    <property type="component" value="Chromosome 1"/>
</dbReference>
<organism evidence="2 5">
    <name type="scientific">Medicago truncatula</name>
    <name type="common">Barrel medic</name>
    <name type="synonym">Medicago tribuloides</name>
    <dbReference type="NCBI Taxonomy" id="3880"/>
    <lineage>
        <taxon>Eukaryota</taxon>
        <taxon>Viridiplantae</taxon>
        <taxon>Streptophyta</taxon>
        <taxon>Embryophyta</taxon>
        <taxon>Tracheophyta</taxon>
        <taxon>Spermatophyta</taxon>
        <taxon>Magnoliopsida</taxon>
        <taxon>eudicotyledons</taxon>
        <taxon>Gunneridae</taxon>
        <taxon>Pentapetalae</taxon>
        <taxon>rosids</taxon>
        <taxon>fabids</taxon>
        <taxon>Fabales</taxon>
        <taxon>Fabaceae</taxon>
        <taxon>Papilionoideae</taxon>
        <taxon>50 kb inversion clade</taxon>
        <taxon>NPAAA clade</taxon>
        <taxon>Hologalegina</taxon>
        <taxon>IRL clade</taxon>
        <taxon>Trifolieae</taxon>
        <taxon>Medicago</taxon>
    </lineage>
</organism>
<dbReference type="Gramene" id="rna4063">
    <property type="protein sequence ID" value="RHN80173.1"/>
    <property type="gene ID" value="gene4063"/>
</dbReference>
<accession>A0A072VLX6</accession>
<reference evidence="2 5" key="2">
    <citation type="journal article" date="2014" name="BMC Genomics">
        <title>An improved genome release (version Mt4.0) for the model legume Medicago truncatula.</title>
        <authorList>
            <person name="Tang H."/>
            <person name="Krishnakumar V."/>
            <person name="Bidwell S."/>
            <person name="Rosen B."/>
            <person name="Chan A."/>
            <person name="Zhou S."/>
            <person name="Gentzbittel L."/>
            <person name="Childs K.L."/>
            <person name="Yandell M."/>
            <person name="Gundlach H."/>
            <person name="Mayer K.F."/>
            <person name="Schwartz D.C."/>
            <person name="Town C.D."/>
        </authorList>
    </citation>
    <scope>GENOME REANNOTATION</scope>
    <source>
        <strain evidence="2">A17</strain>
        <strain evidence="4 5">cv. Jemalong A17</strain>
    </source>
</reference>
<dbReference type="Pfam" id="PF07127">
    <property type="entry name" value="Nodulin_late"/>
    <property type="match status" value="1"/>
</dbReference>
<evidence type="ECO:0000313" key="4">
    <source>
        <dbReference type="EnsemblPlants" id="KEH42636"/>
    </source>
</evidence>
<keyword evidence="5" id="KW-1185">Reference proteome</keyword>
<reference evidence="3" key="5">
    <citation type="journal article" date="2018" name="Nat. Plants">
        <title>Whole-genome landscape of Medicago truncatula symbiotic genes.</title>
        <authorList>
            <person name="Pecrix Y."/>
            <person name="Gamas P."/>
            <person name="Carrere S."/>
        </authorList>
    </citation>
    <scope>NUCLEOTIDE SEQUENCE</scope>
    <source>
        <tissue evidence="3">Leaves</tissue>
    </source>
</reference>
<gene>
    <name evidence="2" type="ordered locus">MTR_1g071890</name>
    <name evidence="3" type="ORF">MtrunA17_Chr1g0185381</name>
</gene>